<gene>
    <name evidence="2" type="ORF">LTR91_010684</name>
</gene>
<feature type="domain" description="Amidohydrolase-related" evidence="1">
    <location>
        <begin position="84"/>
        <end position="421"/>
    </location>
</feature>
<dbReference type="Proteomes" id="UP001175353">
    <property type="component" value="Unassembled WGS sequence"/>
</dbReference>
<comment type="caution">
    <text evidence="2">The sequence shown here is derived from an EMBL/GenBank/DDBJ whole genome shotgun (WGS) entry which is preliminary data.</text>
</comment>
<dbReference type="Gene3D" id="3.20.20.140">
    <property type="entry name" value="Metal-dependent hydrolases"/>
    <property type="match status" value="1"/>
</dbReference>
<proteinExistence type="predicted"/>
<sequence length="440" mass="47744">MSTGYGMASTLKPWLQGPPKRYRLVDCSLIDPKDGQVYEHVTVDLADGLIHRMTKLSKWPSPGDEALSWTSNEQITIINLQGKFLCPGLIDCHVHLATPPGEDGLKDTMNQDPTTSLLRQPYLAHQMLKRGFTSVRDCGGAGLALKEAFAEGLYPAPRLFISSHGISQTGGHGDIRSAKDAEFACCGGNTQGLGRIADGVDQCLHAAREELRQGADFIKIMYSPDEIAAFTRVANDAGTYVTAHAYTPAAIRNAIENGVSGIEHGNLIDEPTAKLMAEKGVFLTPTLITYKTMASKEFGPFLPPSIAEKNMQVLMAGLKSVQIADQAGVTMCYGTDLLGPLQVKQTGEFALRKEAGLSALKILQSATVNAALRLRQEDKLGRLKEGYAADMVVLNANPLEDIEVLDRPQKHLLAVIKEGRVLESRWSRLPVDLPRSAVIE</sequence>
<accession>A0AAN6KIY2</accession>
<dbReference type="PANTHER" id="PTHR43135">
    <property type="entry name" value="ALPHA-D-RIBOSE 1-METHYLPHOSPHONATE 5-TRIPHOSPHATE DIPHOSPHATASE"/>
    <property type="match status" value="1"/>
</dbReference>
<evidence type="ECO:0000259" key="1">
    <source>
        <dbReference type="Pfam" id="PF01979"/>
    </source>
</evidence>
<evidence type="ECO:0000313" key="2">
    <source>
        <dbReference type="EMBL" id="KAK0984961.1"/>
    </source>
</evidence>
<organism evidence="2 3">
    <name type="scientific">Friedmanniomyces endolithicus</name>
    <dbReference type="NCBI Taxonomy" id="329885"/>
    <lineage>
        <taxon>Eukaryota</taxon>
        <taxon>Fungi</taxon>
        <taxon>Dikarya</taxon>
        <taxon>Ascomycota</taxon>
        <taxon>Pezizomycotina</taxon>
        <taxon>Dothideomycetes</taxon>
        <taxon>Dothideomycetidae</taxon>
        <taxon>Mycosphaerellales</taxon>
        <taxon>Teratosphaeriaceae</taxon>
        <taxon>Friedmanniomyces</taxon>
    </lineage>
</organism>
<dbReference type="SUPFAM" id="SSF51338">
    <property type="entry name" value="Composite domain of metallo-dependent hydrolases"/>
    <property type="match status" value="1"/>
</dbReference>
<dbReference type="InterPro" id="IPR006680">
    <property type="entry name" value="Amidohydro-rel"/>
</dbReference>
<dbReference type="InterPro" id="IPR032466">
    <property type="entry name" value="Metal_Hydrolase"/>
</dbReference>
<dbReference type="PANTHER" id="PTHR43135:SF3">
    <property type="entry name" value="ALPHA-D-RIBOSE 1-METHYLPHOSPHONATE 5-TRIPHOSPHATE DIPHOSPHATASE"/>
    <property type="match status" value="1"/>
</dbReference>
<dbReference type="InterPro" id="IPR051781">
    <property type="entry name" value="Metallo-dep_Hydrolase"/>
</dbReference>
<protein>
    <recommendedName>
        <fullName evidence="1">Amidohydrolase-related domain-containing protein</fullName>
    </recommendedName>
</protein>
<dbReference type="InterPro" id="IPR057744">
    <property type="entry name" value="OTAase-like"/>
</dbReference>
<dbReference type="InterPro" id="IPR011059">
    <property type="entry name" value="Metal-dep_hydrolase_composite"/>
</dbReference>
<dbReference type="Pfam" id="PF01979">
    <property type="entry name" value="Amidohydro_1"/>
    <property type="match status" value="1"/>
</dbReference>
<dbReference type="SUPFAM" id="SSF51556">
    <property type="entry name" value="Metallo-dependent hydrolases"/>
    <property type="match status" value="1"/>
</dbReference>
<dbReference type="EMBL" id="JAUJLE010000094">
    <property type="protein sequence ID" value="KAK0984961.1"/>
    <property type="molecule type" value="Genomic_DNA"/>
</dbReference>
<evidence type="ECO:0000313" key="3">
    <source>
        <dbReference type="Proteomes" id="UP001175353"/>
    </source>
</evidence>
<dbReference type="GO" id="GO:0016810">
    <property type="term" value="F:hydrolase activity, acting on carbon-nitrogen (but not peptide) bonds"/>
    <property type="evidence" value="ECO:0007669"/>
    <property type="project" value="InterPro"/>
</dbReference>
<dbReference type="AlphaFoldDB" id="A0AAN6KIY2"/>
<name>A0AAN6KIY2_9PEZI</name>
<dbReference type="CDD" id="cd01299">
    <property type="entry name" value="Met_dep_hydrolase_A"/>
    <property type="match status" value="1"/>
</dbReference>
<dbReference type="Gene3D" id="2.30.40.10">
    <property type="entry name" value="Urease, subunit C, domain 1"/>
    <property type="match status" value="1"/>
</dbReference>
<keyword evidence="3" id="KW-1185">Reference proteome</keyword>
<reference evidence="2" key="1">
    <citation type="submission" date="2023-06" db="EMBL/GenBank/DDBJ databases">
        <title>Black Yeasts Isolated from many extreme environments.</title>
        <authorList>
            <person name="Coleine C."/>
            <person name="Stajich J.E."/>
            <person name="Selbmann L."/>
        </authorList>
    </citation>
    <scope>NUCLEOTIDE SEQUENCE</scope>
    <source>
        <strain evidence="2">CCFEE 5200</strain>
    </source>
</reference>